<dbReference type="Proteomes" id="UP000058114">
    <property type="component" value="Chromosome"/>
</dbReference>
<evidence type="ECO:0000313" key="2">
    <source>
        <dbReference type="Proteomes" id="UP000058114"/>
    </source>
</evidence>
<sequence length="156" mass="17785">MEKMIKEIPDYRHLTALEIGKHLHLSMSFVQRALDALREQHRLPARSAVNSIDLARYRKLDNLMLVTFQLDMSRATSAIYGDDNPKARHKLRCLVDACREDGLDMTRIKHLDMSTIINNSARNNKLFRYVAINQVEPEALAAFVGICQQNGGRHAA</sequence>
<organism evidence="1 2">
    <name type="scientific">Aeromonas schubertii</name>
    <dbReference type="NCBI Taxonomy" id="652"/>
    <lineage>
        <taxon>Bacteria</taxon>
        <taxon>Pseudomonadati</taxon>
        <taxon>Pseudomonadota</taxon>
        <taxon>Gammaproteobacteria</taxon>
        <taxon>Aeromonadales</taxon>
        <taxon>Aeromonadaceae</taxon>
        <taxon>Aeromonas</taxon>
    </lineage>
</organism>
<reference evidence="2" key="1">
    <citation type="submission" date="2015-10" db="EMBL/GenBank/DDBJ databases">
        <title>Complete Genome Sequence of Aeromonas schubertii strain WL1483.</title>
        <authorList>
            <person name="Liu L."/>
        </authorList>
    </citation>
    <scope>NUCLEOTIDE SEQUENCE [LARGE SCALE GENOMIC DNA]</scope>
    <source>
        <strain evidence="2">WL1483</strain>
    </source>
</reference>
<dbReference type="AlphaFoldDB" id="A0A0S2SN34"/>
<dbReference type="EMBL" id="CP013067">
    <property type="protein sequence ID" value="ALP43149.1"/>
    <property type="molecule type" value="Genomic_DNA"/>
</dbReference>
<reference evidence="1 2" key="2">
    <citation type="journal article" date="2016" name="Genome Announc.">
        <title>Complete Genome Sequence of the Highly Virulent Aeromonas schubertii Strain WL1483, Isolated from Diseased Snakehead Fish (Channa argus) in China.</title>
        <authorList>
            <person name="Liu L."/>
            <person name="Li N."/>
            <person name="Zhang D."/>
            <person name="Fu X."/>
            <person name="Shi C."/>
            <person name="Lin Q."/>
            <person name="Hao G."/>
        </authorList>
    </citation>
    <scope>NUCLEOTIDE SEQUENCE [LARGE SCALE GENOMIC DNA]</scope>
    <source>
        <strain evidence="1 2">WL1483</strain>
    </source>
</reference>
<proteinExistence type="predicted"/>
<gene>
    <name evidence="1" type="ORF">WL1483_3730</name>
</gene>
<protein>
    <submittedName>
        <fullName evidence="1">Uncharacterized protein</fullName>
    </submittedName>
</protein>
<dbReference type="PATRIC" id="fig|652.5.peg.4245"/>
<name>A0A0S2SN34_9GAMM</name>
<dbReference type="KEGG" id="asr:WL1483_3730"/>
<accession>A0A0S2SN34</accession>
<evidence type="ECO:0000313" key="1">
    <source>
        <dbReference type="EMBL" id="ALP43149.1"/>
    </source>
</evidence>